<sequence>MTEELIDVVDVSQEGQGVLNPLIDTATQTKNEIEMVINRLEAGFR</sequence>
<dbReference type="EMBL" id="JABCLD010000935">
    <property type="protein sequence ID" value="NMU25268.1"/>
    <property type="molecule type" value="Genomic_DNA"/>
</dbReference>
<organism evidence="1 2">
    <name type="scientific">Vibrio parahaemolyticus</name>
    <dbReference type="NCBI Taxonomy" id="670"/>
    <lineage>
        <taxon>Bacteria</taxon>
        <taxon>Pseudomonadati</taxon>
        <taxon>Pseudomonadota</taxon>
        <taxon>Gammaproteobacteria</taxon>
        <taxon>Vibrionales</taxon>
        <taxon>Vibrionaceae</taxon>
        <taxon>Vibrio</taxon>
    </lineage>
</organism>
<reference evidence="1 2" key="1">
    <citation type="submission" date="2020-04" db="EMBL/GenBank/DDBJ databases">
        <title>Whole-genome sequencing of Vibrio spp. from China reveals different genetic environments of blaCTX-M-14 among diverse lineages.</title>
        <authorList>
            <person name="Zheng Z."/>
            <person name="Ye L."/>
            <person name="Chen S."/>
        </authorList>
    </citation>
    <scope>NUCLEOTIDE SEQUENCE [LARGE SCALE GENOMIC DNA]</scope>
    <source>
        <strain evidence="1 2">Vb0574</strain>
    </source>
</reference>
<comment type="caution">
    <text evidence="1">The sequence shown here is derived from an EMBL/GenBank/DDBJ whole genome shotgun (WGS) entry which is preliminary data.</text>
</comment>
<dbReference type="Proteomes" id="UP000555836">
    <property type="component" value="Unassembled WGS sequence"/>
</dbReference>
<evidence type="ECO:0000313" key="2">
    <source>
        <dbReference type="Proteomes" id="UP000555836"/>
    </source>
</evidence>
<dbReference type="AlphaFoldDB" id="A0A7Y0S2N4"/>
<evidence type="ECO:0000313" key="1">
    <source>
        <dbReference type="EMBL" id="NMU25268.1"/>
    </source>
</evidence>
<protein>
    <submittedName>
        <fullName evidence="1">Uncharacterized protein</fullName>
    </submittedName>
</protein>
<gene>
    <name evidence="1" type="ORF">HKB21_06505</name>
</gene>
<name>A0A7Y0S2N4_VIBPH</name>
<proteinExistence type="predicted"/>
<accession>A0A7Y0S2N4</accession>